<feature type="compositionally biased region" description="Basic and acidic residues" evidence="1">
    <location>
        <begin position="484"/>
        <end position="493"/>
    </location>
</feature>
<protein>
    <recommendedName>
        <fullName evidence="3">Retrovirus-related Pol polyprotein from transposon TNT 1-94</fullName>
    </recommendedName>
</protein>
<proteinExistence type="predicted"/>
<feature type="compositionally biased region" description="Acidic residues" evidence="1">
    <location>
        <begin position="175"/>
        <end position="191"/>
    </location>
</feature>
<dbReference type="AlphaFoldDB" id="A0A6L2KLI2"/>
<feature type="compositionally biased region" description="Acidic residues" evidence="1">
    <location>
        <begin position="147"/>
        <end position="165"/>
    </location>
</feature>
<feature type="region of interest" description="Disordered" evidence="1">
    <location>
        <begin position="86"/>
        <end position="191"/>
    </location>
</feature>
<feature type="compositionally biased region" description="Basic and acidic residues" evidence="1">
    <location>
        <begin position="86"/>
        <end position="99"/>
    </location>
</feature>
<accession>A0A6L2KLI2</accession>
<organism evidence="2">
    <name type="scientific">Tanacetum cinerariifolium</name>
    <name type="common">Dalmatian daisy</name>
    <name type="synonym">Chrysanthemum cinerariifolium</name>
    <dbReference type="NCBI Taxonomy" id="118510"/>
    <lineage>
        <taxon>Eukaryota</taxon>
        <taxon>Viridiplantae</taxon>
        <taxon>Streptophyta</taxon>
        <taxon>Embryophyta</taxon>
        <taxon>Tracheophyta</taxon>
        <taxon>Spermatophyta</taxon>
        <taxon>Magnoliopsida</taxon>
        <taxon>eudicotyledons</taxon>
        <taxon>Gunneridae</taxon>
        <taxon>Pentapetalae</taxon>
        <taxon>asterids</taxon>
        <taxon>campanulids</taxon>
        <taxon>Asterales</taxon>
        <taxon>Asteraceae</taxon>
        <taxon>Asteroideae</taxon>
        <taxon>Anthemideae</taxon>
        <taxon>Anthemidinae</taxon>
        <taxon>Tanacetum</taxon>
    </lineage>
</organism>
<evidence type="ECO:0008006" key="3">
    <source>
        <dbReference type="Google" id="ProtNLM"/>
    </source>
</evidence>
<dbReference type="EMBL" id="BKCJ010002497">
    <property type="protein sequence ID" value="GEU48965.1"/>
    <property type="molecule type" value="Genomic_DNA"/>
</dbReference>
<feature type="region of interest" description="Disordered" evidence="1">
    <location>
        <begin position="16"/>
        <end position="73"/>
    </location>
</feature>
<evidence type="ECO:0000256" key="1">
    <source>
        <dbReference type="SAM" id="MobiDB-lite"/>
    </source>
</evidence>
<sequence>MLDSKAYKEYYAVASGAKPPKAKTKYKEKADESITSYKSKTTSASEGTGLKSKAKMDKPNKKKQPTKKTKAKGLVVLSEVALTEPERIKLITKRSKTDFHISQASSSDDGVDFQSKVPDKQQQKTSSTDKGTGTIPGVTDVPTYEYDHDDNDDDDQTEYKEEDVDEGVHTPSGDEFNEEEKLDDEETMDDEEDDEVLKELYKDVNVNLEKGFEQEKEDAHVTLTLVSDAQKADEPVQSYSVSSKFTSKFLNLKNPSLADNEIASLMETSAPYATIIPKITSGFTITTPLSPSFFNPPMQQQTPTIPTPNFTTITLTYLTVALPEISNLLFVFKFYQRVSALESKLSELKQTNQFVEAVSSILSIVDMYLASKIKEVINVAIQLQTNKLKKEAQAKNQDFLNHVDSTMKKIINDQVKEHISKMMPKIEKSDTQKNVYNALVESYNSNKDIITSYGDVVLLKRGRYDQDKDEDPSTGSDQGMKRRKSEESSHTVEESGMQQDQEFVTGDNDEQPIDKEVTKADWFKKPKRPPTPDLDWNLEYLKGGESCRRYSTSVTKTKAATYELKWIEDLVPKLWSPVVYDLNVALRMFTKCIVIQKRVDDLQLGVKSYQKKLNLTKPDTYRSNLMNKSAYTSHSDPYGILYVDSFERKRLMRFNELHKFSDGTLNDVRTALYDIAAGIRMEYLPMRKWSNLDKKQARVMVQEIDKQLYQRRLMRNLKKFVGGRPYGEDLRLLERTI</sequence>
<reference evidence="2" key="1">
    <citation type="journal article" date="2019" name="Sci. Rep.">
        <title>Draft genome of Tanacetum cinerariifolium, the natural source of mosquito coil.</title>
        <authorList>
            <person name="Yamashiro T."/>
            <person name="Shiraishi A."/>
            <person name="Satake H."/>
            <person name="Nakayama K."/>
        </authorList>
    </citation>
    <scope>NUCLEOTIDE SEQUENCE</scope>
</reference>
<feature type="compositionally biased region" description="Polar residues" evidence="1">
    <location>
        <begin position="33"/>
        <end position="46"/>
    </location>
</feature>
<gene>
    <name evidence="2" type="ORF">Tci_020943</name>
</gene>
<evidence type="ECO:0000313" key="2">
    <source>
        <dbReference type="EMBL" id="GEU48965.1"/>
    </source>
</evidence>
<feature type="compositionally biased region" description="Basic residues" evidence="1">
    <location>
        <begin position="60"/>
        <end position="71"/>
    </location>
</feature>
<comment type="caution">
    <text evidence="2">The sequence shown here is derived from an EMBL/GenBank/DDBJ whole genome shotgun (WGS) entry which is preliminary data.</text>
</comment>
<name>A0A6L2KLI2_TANCI</name>
<feature type="region of interest" description="Disordered" evidence="1">
    <location>
        <begin position="464"/>
        <end position="511"/>
    </location>
</feature>